<proteinExistence type="predicted"/>
<dbReference type="EMBL" id="KI913224">
    <property type="protein sequence ID" value="ETV65778.1"/>
    <property type="molecule type" value="Genomic_DNA"/>
</dbReference>
<dbReference type="GeneID" id="20819586"/>
<dbReference type="VEuPathDB" id="FungiDB:H257_17590"/>
<protein>
    <submittedName>
        <fullName evidence="2">Uncharacterized protein</fullName>
    </submittedName>
</protein>
<dbReference type="AlphaFoldDB" id="W4FGB1"/>
<evidence type="ECO:0000313" key="2">
    <source>
        <dbReference type="EMBL" id="ETV65778.1"/>
    </source>
</evidence>
<sequence length="91" mass="9748">MGHAAMARTSLASSPVDHLSGQGKPDSISDCPHVHGKIQVMAKVVGTTVPKVPSSTRSCPRCGYSSNDVEIHPRKVRRHLPKQVPRVSRGS</sequence>
<dbReference type="RefSeq" id="XP_009844753.1">
    <property type="nucleotide sequence ID" value="XM_009846451.1"/>
</dbReference>
<name>W4FGB1_APHAT</name>
<feature type="region of interest" description="Disordered" evidence="1">
    <location>
        <begin position="1"/>
        <end position="32"/>
    </location>
</feature>
<organism evidence="2">
    <name type="scientific">Aphanomyces astaci</name>
    <name type="common">Crayfish plague agent</name>
    <dbReference type="NCBI Taxonomy" id="112090"/>
    <lineage>
        <taxon>Eukaryota</taxon>
        <taxon>Sar</taxon>
        <taxon>Stramenopiles</taxon>
        <taxon>Oomycota</taxon>
        <taxon>Saprolegniomycetes</taxon>
        <taxon>Saprolegniales</taxon>
        <taxon>Verrucalvaceae</taxon>
        <taxon>Aphanomyces</taxon>
    </lineage>
</organism>
<reference evidence="2" key="1">
    <citation type="submission" date="2013-12" db="EMBL/GenBank/DDBJ databases">
        <title>The Genome Sequence of Aphanomyces astaci APO3.</title>
        <authorList>
            <consortium name="The Broad Institute Genomics Platform"/>
            <person name="Russ C."/>
            <person name="Tyler B."/>
            <person name="van West P."/>
            <person name="Dieguez-Uribeondo J."/>
            <person name="Young S.K."/>
            <person name="Zeng Q."/>
            <person name="Gargeya S."/>
            <person name="Fitzgerald M."/>
            <person name="Abouelleil A."/>
            <person name="Alvarado L."/>
            <person name="Chapman S.B."/>
            <person name="Gainer-Dewar J."/>
            <person name="Goldberg J."/>
            <person name="Griggs A."/>
            <person name="Gujja S."/>
            <person name="Hansen M."/>
            <person name="Howarth C."/>
            <person name="Imamovic A."/>
            <person name="Ireland A."/>
            <person name="Larimer J."/>
            <person name="McCowan C."/>
            <person name="Murphy C."/>
            <person name="Pearson M."/>
            <person name="Poon T.W."/>
            <person name="Priest M."/>
            <person name="Roberts A."/>
            <person name="Saif S."/>
            <person name="Shea T."/>
            <person name="Sykes S."/>
            <person name="Wortman J."/>
            <person name="Nusbaum C."/>
            <person name="Birren B."/>
        </authorList>
    </citation>
    <scope>NUCLEOTIDE SEQUENCE [LARGE SCALE GENOMIC DNA]</scope>
    <source>
        <strain evidence="2">APO3</strain>
    </source>
</reference>
<feature type="region of interest" description="Disordered" evidence="1">
    <location>
        <begin position="70"/>
        <end position="91"/>
    </location>
</feature>
<gene>
    <name evidence="2" type="ORF">H257_17590</name>
</gene>
<accession>W4FGB1</accession>
<evidence type="ECO:0000256" key="1">
    <source>
        <dbReference type="SAM" id="MobiDB-lite"/>
    </source>
</evidence>